<evidence type="ECO:0000256" key="1">
    <source>
        <dbReference type="SAM" id="MobiDB-lite"/>
    </source>
</evidence>
<proteinExistence type="predicted"/>
<evidence type="ECO:0000313" key="4">
    <source>
        <dbReference type="Proteomes" id="UP000663525"/>
    </source>
</evidence>
<accession>A0A897N3E3</accession>
<reference evidence="3" key="1">
    <citation type="submission" date="2020-11" db="EMBL/GenBank/DDBJ databases">
        <title>Carbohydrate-dependent, anaerobic sulfur respiration: A novel catabolism in halophilic archaea.</title>
        <authorList>
            <person name="Sorokin D.Y."/>
            <person name="Messina E."/>
            <person name="Smedile F."/>
            <person name="La Cono V."/>
            <person name="Hallsworth J.E."/>
            <person name="Yakimov M.M."/>
        </authorList>
    </citation>
    <scope>NUCLEOTIDE SEQUENCE</scope>
    <source>
        <strain evidence="3">HSR12-1</strain>
    </source>
</reference>
<sequence length="232" mass="25395">MTDIERLEERLSAVERTVIDGEHDFEELADLAEVADRLERLEDGFEELERRIADLEGRTDSLQGYVTNVDSVNESVEQQSASALAAVESLEERVEELERRSETTERVDQYRPTSRSQTTEQPIEEDSIAETVDRLVEGTDRERRPGAVAGAAGDGTTAVGQTDGGSASAPARAADSSDDPHADTPEADPDEIDRRYGERPDPVPDSEITADETDETGSDDDSFLSSLKSTFS</sequence>
<evidence type="ECO:0000259" key="2">
    <source>
        <dbReference type="Pfam" id="PF23991"/>
    </source>
</evidence>
<feature type="compositionally biased region" description="Basic and acidic residues" evidence="1">
    <location>
        <begin position="131"/>
        <end position="145"/>
    </location>
</feature>
<organism evidence="3 4">
    <name type="scientific">Halapricum desulfuricans</name>
    <dbReference type="NCBI Taxonomy" id="2841257"/>
    <lineage>
        <taxon>Archaea</taxon>
        <taxon>Methanobacteriati</taxon>
        <taxon>Methanobacteriota</taxon>
        <taxon>Stenosarchaea group</taxon>
        <taxon>Halobacteria</taxon>
        <taxon>Halobacteriales</taxon>
        <taxon>Haloarculaceae</taxon>
        <taxon>Halapricum</taxon>
    </lineage>
</organism>
<dbReference type="Pfam" id="PF23991">
    <property type="entry name" value="DUF7310"/>
    <property type="match status" value="1"/>
</dbReference>
<keyword evidence="3" id="KW-0282">Flagellum</keyword>
<dbReference type="EMBL" id="CP064787">
    <property type="protein sequence ID" value="QSG07011.1"/>
    <property type="molecule type" value="Genomic_DNA"/>
</dbReference>
<dbReference type="RefSeq" id="WP_229113483.1">
    <property type="nucleotide sequence ID" value="NZ_CP064787.1"/>
</dbReference>
<keyword evidence="3" id="KW-0966">Cell projection</keyword>
<dbReference type="GeneID" id="68856237"/>
<dbReference type="Proteomes" id="UP000663525">
    <property type="component" value="Chromosome"/>
</dbReference>
<keyword evidence="3" id="KW-0969">Cilium</keyword>
<feature type="compositionally biased region" description="Low complexity" evidence="1">
    <location>
        <begin position="223"/>
        <end position="232"/>
    </location>
</feature>
<feature type="compositionally biased region" description="Acidic residues" evidence="1">
    <location>
        <begin position="208"/>
        <end position="222"/>
    </location>
</feature>
<feature type="compositionally biased region" description="Basic and acidic residues" evidence="1">
    <location>
        <begin position="192"/>
        <end position="202"/>
    </location>
</feature>
<feature type="compositionally biased region" description="Polar residues" evidence="1">
    <location>
        <begin position="111"/>
        <end position="121"/>
    </location>
</feature>
<name>A0A897N3E3_9EURY</name>
<feature type="compositionally biased region" description="Low complexity" evidence="1">
    <location>
        <begin position="146"/>
        <end position="174"/>
    </location>
</feature>
<evidence type="ECO:0000313" key="3">
    <source>
        <dbReference type="EMBL" id="QSG07011.1"/>
    </source>
</evidence>
<feature type="compositionally biased region" description="Basic and acidic residues" evidence="1">
    <location>
        <begin position="90"/>
        <end position="109"/>
    </location>
</feature>
<protein>
    <submittedName>
        <fullName evidence="3">Putative pilin/flagellin, contains class III signal peptide</fullName>
    </submittedName>
</protein>
<dbReference type="AlphaFoldDB" id="A0A897N3E3"/>
<dbReference type="Gene3D" id="1.10.287.1490">
    <property type="match status" value="1"/>
</dbReference>
<feature type="domain" description="DUF7310" evidence="2">
    <location>
        <begin position="7"/>
        <end position="89"/>
    </location>
</feature>
<dbReference type="InterPro" id="IPR055734">
    <property type="entry name" value="DUF7310"/>
</dbReference>
<feature type="region of interest" description="Disordered" evidence="1">
    <location>
        <begin position="87"/>
        <end position="232"/>
    </location>
</feature>
<gene>
    <name evidence="3" type="ORF">HSR121_2691</name>
</gene>